<evidence type="ECO:0008006" key="4">
    <source>
        <dbReference type="Google" id="ProtNLM"/>
    </source>
</evidence>
<reference evidence="2" key="1">
    <citation type="submission" date="2022-12" db="EMBL/GenBank/DDBJ databases">
        <title>Genome assemblies of Blomia tropicalis.</title>
        <authorList>
            <person name="Cui Y."/>
        </authorList>
    </citation>
    <scope>NUCLEOTIDE SEQUENCE</scope>
    <source>
        <tissue evidence="2">Adult mites</tissue>
    </source>
</reference>
<evidence type="ECO:0000313" key="2">
    <source>
        <dbReference type="EMBL" id="KAJ6223237.1"/>
    </source>
</evidence>
<keyword evidence="3" id="KW-1185">Reference proteome</keyword>
<name>A0A9Q0MCS7_BLOTA</name>
<feature type="compositionally biased region" description="Low complexity" evidence="1">
    <location>
        <begin position="227"/>
        <end position="240"/>
    </location>
</feature>
<dbReference type="OrthoDB" id="197967at2759"/>
<dbReference type="InterPro" id="IPR019129">
    <property type="entry name" value="Folate-sensitive_fs_Fra10Ac1"/>
</dbReference>
<dbReference type="OMA" id="EYFQDMF"/>
<sequence length="303" mass="35797">MGDLKRNFSDETTCSAIEKRFKRKSNNEATFTTEELVNQSGKTIRNRVNFQSMDSYTRHKLLVNYYVLTHPDKLKQTFQRDTTNDKTDFMVLRDNHRFIWSEEELNSSELTWGQRVAKKYYEKLFKEYCIIDLSRFVENKFGMRWRTEPELVLGKGQFICGEKHCPVKAELTSWEVLFSYCEMGEKKSALIKVRLCPDCSYKLNYNHKHKKAKKHQKAKKKSKSNDNETSNNQSTSSLSNHQIKEEILSESEENDQTPVSSENDSNYQDLIDKIWKQPIKLEPEETETTLENEVDDYLNNLFM</sequence>
<dbReference type="PANTHER" id="PTHR11567">
    <property type="entry name" value="ACID PHOSPHATASE-RELATED"/>
    <property type="match status" value="1"/>
</dbReference>
<accession>A0A9Q0MCS7</accession>
<gene>
    <name evidence="2" type="ORF">RDWZM_001782</name>
</gene>
<dbReference type="AlphaFoldDB" id="A0A9Q0MCS7"/>
<dbReference type="EMBL" id="JAPWDV010000001">
    <property type="protein sequence ID" value="KAJ6223237.1"/>
    <property type="molecule type" value="Genomic_DNA"/>
</dbReference>
<feature type="region of interest" description="Disordered" evidence="1">
    <location>
        <begin position="207"/>
        <end position="242"/>
    </location>
</feature>
<organism evidence="2 3">
    <name type="scientific">Blomia tropicalis</name>
    <name type="common">Mite</name>
    <dbReference type="NCBI Taxonomy" id="40697"/>
    <lineage>
        <taxon>Eukaryota</taxon>
        <taxon>Metazoa</taxon>
        <taxon>Ecdysozoa</taxon>
        <taxon>Arthropoda</taxon>
        <taxon>Chelicerata</taxon>
        <taxon>Arachnida</taxon>
        <taxon>Acari</taxon>
        <taxon>Acariformes</taxon>
        <taxon>Sarcoptiformes</taxon>
        <taxon>Astigmata</taxon>
        <taxon>Glycyphagoidea</taxon>
        <taxon>Echimyopodidae</taxon>
        <taxon>Blomia</taxon>
    </lineage>
</organism>
<comment type="caution">
    <text evidence="2">The sequence shown here is derived from an EMBL/GenBank/DDBJ whole genome shotgun (WGS) entry which is preliminary data.</text>
</comment>
<feature type="compositionally biased region" description="Basic residues" evidence="1">
    <location>
        <begin position="207"/>
        <end position="222"/>
    </location>
</feature>
<protein>
    <recommendedName>
        <fullName evidence="4">Protein FRA10AC1</fullName>
    </recommendedName>
</protein>
<dbReference type="InterPro" id="IPR050645">
    <property type="entry name" value="Histidine_acid_phosphatase"/>
</dbReference>
<dbReference type="GO" id="GO:0016791">
    <property type="term" value="F:phosphatase activity"/>
    <property type="evidence" value="ECO:0007669"/>
    <property type="project" value="TreeGrafter"/>
</dbReference>
<dbReference type="Proteomes" id="UP001142055">
    <property type="component" value="Chromosome 1"/>
</dbReference>
<evidence type="ECO:0000256" key="1">
    <source>
        <dbReference type="SAM" id="MobiDB-lite"/>
    </source>
</evidence>
<dbReference type="Pfam" id="PF09725">
    <property type="entry name" value="Fra10Ac1"/>
    <property type="match status" value="1"/>
</dbReference>
<dbReference type="PANTHER" id="PTHR11567:SF25">
    <property type="entry name" value="PROTEIN FRA10AC1"/>
    <property type="match status" value="1"/>
</dbReference>
<proteinExistence type="predicted"/>
<evidence type="ECO:0000313" key="3">
    <source>
        <dbReference type="Proteomes" id="UP001142055"/>
    </source>
</evidence>